<accession>A0A8H6L7Q2</accession>
<evidence type="ECO:0000313" key="1">
    <source>
        <dbReference type="EMBL" id="KAF6238616.1"/>
    </source>
</evidence>
<reference evidence="1 2" key="1">
    <citation type="journal article" date="2020" name="Genomics">
        <title>Complete, high-quality genomes from long-read metagenomic sequencing of two wolf lichen thalli reveals enigmatic genome architecture.</title>
        <authorList>
            <person name="McKenzie S.K."/>
            <person name="Walston R.F."/>
            <person name="Allen J.L."/>
        </authorList>
    </citation>
    <scope>NUCLEOTIDE SEQUENCE [LARGE SCALE GENOMIC DNA]</scope>
    <source>
        <strain evidence="1">WasteWater2</strain>
    </source>
</reference>
<gene>
    <name evidence="1" type="ORF">HO173_003122</name>
</gene>
<organism evidence="1 2">
    <name type="scientific">Letharia columbiana</name>
    <dbReference type="NCBI Taxonomy" id="112416"/>
    <lineage>
        <taxon>Eukaryota</taxon>
        <taxon>Fungi</taxon>
        <taxon>Dikarya</taxon>
        <taxon>Ascomycota</taxon>
        <taxon>Pezizomycotina</taxon>
        <taxon>Lecanoromycetes</taxon>
        <taxon>OSLEUM clade</taxon>
        <taxon>Lecanoromycetidae</taxon>
        <taxon>Lecanorales</taxon>
        <taxon>Lecanorineae</taxon>
        <taxon>Parmeliaceae</taxon>
        <taxon>Letharia</taxon>
    </lineage>
</organism>
<dbReference type="RefSeq" id="XP_037167915.1">
    <property type="nucleotide sequence ID" value="XM_037305050.1"/>
</dbReference>
<dbReference type="AlphaFoldDB" id="A0A8H6L7Q2"/>
<sequence length="202" mass="22984">MVSNLGAEYLNSYQGFDDSGQDGALHNTLRRIQSGEVTDIDDIESAHRAVEYRMTQMSTADRYLQMMDMAPPKGQLCCEYRTNKIRQEVGGDKHHIIRRLIFDRKILFPRPVQGQGRQFLKGMDYLVAAFHYANTPKEVVVKKLDALTTTLDQALEREMEVVKRDPEVKSKRRKLFQSFGVAFGNISPSKRRSRGLSLTGAA</sequence>
<dbReference type="OrthoDB" id="5427107at2759"/>
<dbReference type="EMBL" id="JACCJC010000008">
    <property type="protein sequence ID" value="KAF6238616.1"/>
    <property type="molecule type" value="Genomic_DNA"/>
</dbReference>
<protein>
    <submittedName>
        <fullName evidence="1">Uncharacterized protein</fullName>
    </submittedName>
</protein>
<evidence type="ECO:0000313" key="2">
    <source>
        <dbReference type="Proteomes" id="UP000578531"/>
    </source>
</evidence>
<keyword evidence="2" id="KW-1185">Reference proteome</keyword>
<name>A0A8H6L7Q2_9LECA</name>
<comment type="caution">
    <text evidence="1">The sequence shown here is derived from an EMBL/GenBank/DDBJ whole genome shotgun (WGS) entry which is preliminary data.</text>
</comment>
<dbReference type="Proteomes" id="UP000578531">
    <property type="component" value="Unassembled WGS sequence"/>
</dbReference>
<proteinExistence type="predicted"/>
<dbReference type="GeneID" id="59284791"/>